<accession>A0A0V1GF71</accession>
<evidence type="ECO:0000313" key="1">
    <source>
        <dbReference type="EMBL" id="KRY96812.1"/>
    </source>
</evidence>
<sequence length="110" mass="12753">MYTTKMYAKRFKPVKSEQIWTVAFRDNKSQVIGSNRIFLRCDNLQKTYSERIVNSEPVSISISHGNLSMTTVTRIFRDNTHDWLRFVDGLRLFSSSESGNLEARLSTDVN</sequence>
<gene>
    <name evidence="1" type="ORF">T11_1604</name>
</gene>
<proteinExistence type="predicted"/>
<dbReference type="AlphaFoldDB" id="A0A0V1GF71"/>
<comment type="caution">
    <text evidence="1">The sequence shown here is derived from an EMBL/GenBank/DDBJ whole genome shotgun (WGS) entry which is preliminary data.</text>
</comment>
<evidence type="ECO:0000313" key="2">
    <source>
        <dbReference type="Proteomes" id="UP000055024"/>
    </source>
</evidence>
<organism evidence="1 2">
    <name type="scientific">Trichinella zimbabwensis</name>
    <dbReference type="NCBI Taxonomy" id="268475"/>
    <lineage>
        <taxon>Eukaryota</taxon>
        <taxon>Metazoa</taxon>
        <taxon>Ecdysozoa</taxon>
        <taxon>Nematoda</taxon>
        <taxon>Enoplea</taxon>
        <taxon>Dorylaimia</taxon>
        <taxon>Trichinellida</taxon>
        <taxon>Trichinellidae</taxon>
        <taxon>Trichinella</taxon>
    </lineage>
</organism>
<protein>
    <submittedName>
        <fullName evidence="1">Uncharacterized protein</fullName>
    </submittedName>
</protein>
<dbReference type="Proteomes" id="UP000055024">
    <property type="component" value="Unassembled WGS sequence"/>
</dbReference>
<name>A0A0V1GF71_9BILA</name>
<dbReference type="EMBL" id="JYDP01002507">
    <property type="protein sequence ID" value="KRY96812.1"/>
    <property type="molecule type" value="Genomic_DNA"/>
</dbReference>
<feature type="non-terminal residue" evidence="1">
    <location>
        <position position="110"/>
    </location>
</feature>
<reference evidence="1 2" key="1">
    <citation type="submission" date="2015-01" db="EMBL/GenBank/DDBJ databases">
        <title>Evolution of Trichinella species and genotypes.</title>
        <authorList>
            <person name="Korhonen P.K."/>
            <person name="Edoardo P."/>
            <person name="Giuseppe L.R."/>
            <person name="Gasser R.B."/>
        </authorList>
    </citation>
    <scope>NUCLEOTIDE SEQUENCE [LARGE SCALE GENOMIC DNA]</scope>
    <source>
        <strain evidence="1">ISS1029</strain>
    </source>
</reference>
<keyword evidence="2" id="KW-1185">Reference proteome</keyword>